<name>A0A8H6LUU5_9AGAR</name>
<feature type="compositionally biased region" description="Polar residues" evidence="1">
    <location>
        <begin position="520"/>
        <end position="542"/>
    </location>
</feature>
<dbReference type="EMBL" id="JACGCI010000227">
    <property type="protein sequence ID" value="KAF6741632.1"/>
    <property type="molecule type" value="Genomic_DNA"/>
</dbReference>
<feature type="compositionally biased region" description="Polar residues" evidence="1">
    <location>
        <begin position="812"/>
        <end position="823"/>
    </location>
</feature>
<feature type="region of interest" description="Disordered" evidence="1">
    <location>
        <begin position="588"/>
        <end position="669"/>
    </location>
</feature>
<feature type="region of interest" description="Disordered" evidence="1">
    <location>
        <begin position="694"/>
        <end position="746"/>
    </location>
</feature>
<feature type="region of interest" description="Disordered" evidence="1">
    <location>
        <begin position="764"/>
        <end position="884"/>
    </location>
</feature>
<sequence>MAPMGWASASETALLTSLVPEYEKCQAIRQYKPFWTFLYARFLEHSPLIDTLYPGRTTQDLNEEEMAVYSTALEKLQQRLREWYRWRCNVRSRKVAVGIPKKILKSIYSPRTRGPKAYEAYAKLYPEEVHAAQEAQRKEEGPCGKNVLRNWHTICKELYSAASEEKLRAIDDYVETTTNESKLDGEEKPKDPKRYLQILPAILKAAIEPAVRKVDLMALITLVGPVPGSNGKISAWTLQFGDKEDTPLFSSSWVDHDRVYVEAVARFAKRHLFPSGSTSTSKEINSEKREISPSHAEPTEISTVASEASEHEKEDPEVQGPTISIPSASRSSSPYSVTPEDVPNSSPSAGSHLDRDLRDFDDDQIDEGPGLRLPSPPAFRGYPPQSAFSQEGDMADSFDMSLDHCNSLLLGTSRQDGNLLGQGLNYDSPDLIRMSAEPHEGEGSSKCDATFQGMAESAHPISSAPLSLGQEHLLAQKHSSAWDYSGYPTPSNTAEHGLPSPQTISAHSRSYLPLPSSSPITTQHFYSRGSNASGAATGNMQSHHQRTPTLPFDYPPYSPYRHRLGTFSIPPPINHNRLIIPEVPFSESQPKTPFIASQPIEYPPYSNPSLRRTPPDIASSPETDPHTDSSHSPLPPAPPGITSLVVEDPKAAAESRSTHGLPDSVPPVVEHAAPPDLVVPVAAASALPLPLQNTSPTGASAAPPTPSTAALPISRPSIPAPVTPTPNNGDSASPVLSSSKGNPPSRSVALWTAAISATAAPPNHIAPAVPSRPAAPPKPIPVTPNPPPIARTTPPAVPSIPNPEPPAHPDTRTSVASTTNDGQASPALASTKVNVSSAAESSRNAESASGNALSSSSISQDSNTASTGVRRSGRGIVPSKTREKLQQIGTNHLFYPPPAKPKDDPLTPPGWFLLATGDLRDPKLGGEWVSLVDKWASLEESMGYGKVAKGPMPVKGRPEEWTKWTNKSAHGARQHSRPPFIDDPAEIGISITKWWKDIQPQFRASDGPLPAPIWTVPDAVGDAWTSIRKSGPNGTLPLMMLLLWWGRAAAPGPDSFREDSRNSWKALVADVSSCFDILMSTGGCKEKRRLEDPPAPAELAMIEELRRLLSPPSNLPSSPPTYPAGLDSIILRSLFAIPLAYAVSLTKSSDSKHPGTESNSGDSWRTALSSWRTALSSWRTALSSWRTALSSWGTALRPLCTVHNAQRRARCARCTTHSAEPVVHGAQRTAQRPLCMVHNAPRRGRCARCTTPRAEPVVHGAQRTAQSPLCTVHNAPRRARCARCTTHCAEPVVHGAQRTAQSPLCTVHNAPRRARCARCTTHRAEPVVHGAQRTSPQSPQSPLCTVHQRRARAPCTTGSALCLCTTHSAEPAESVVHGRGARMRRSEFGIPFYIPKIFHAGNKAPMAMHKGSMSHLRRSREKPKRGRDGGTEPASIWAYPHTRAICGAIGEPLYFCCSEFVQDMRMTLSKYGSNNLEVLESLSLQIDILTATCKVANDHSLSILRDTEEWSFLDEYLSGLANNRLQVKLEFVIQRDFWTDELELLDTHETEAVIDQLSEEASAKLPRTELSLHCIP</sequence>
<feature type="compositionally biased region" description="Low complexity" evidence="1">
    <location>
        <begin position="321"/>
        <end position="339"/>
    </location>
</feature>
<feature type="region of interest" description="Disordered" evidence="1">
    <location>
        <begin position="1412"/>
        <end position="1433"/>
    </location>
</feature>
<comment type="caution">
    <text evidence="2">The sequence shown here is derived from an EMBL/GenBank/DDBJ whole genome shotgun (WGS) entry which is preliminary data.</text>
</comment>
<feature type="compositionally biased region" description="Polar residues" evidence="1">
    <location>
        <begin position="488"/>
        <end position="508"/>
    </location>
</feature>
<dbReference type="Proteomes" id="UP000521943">
    <property type="component" value="Unassembled WGS sequence"/>
</dbReference>
<feature type="compositionally biased region" description="Low complexity" evidence="1">
    <location>
        <begin position="836"/>
        <end position="859"/>
    </location>
</feature>
<keyword evidence="3" id="KW-1185">Reference proteome</keyword>
<evidence type="ECO:0000313" key="2">
    <source>
        <dbReference type="EMBL" id="KAF6741632.1"/>
    </source>
</evidence>
<feature type="compositionally biased region" description="Basic and acidic residues" evidence="1">
    <location>
        <begin position="647"/>
        <end position="657"/>
    </location>
</feature>
<proteinExistence type="predicted"/>
<feature type="compositionally biased region" description="Polar residues" evidence="1">
    <location>
        <begin position="860"/>
        <end position="869"/>
    </location>
</feature>
<accession>A0A8H6LUU5</accession>
<protein>
    <submittedName>
        <fullName evidence="2">Uncharacterized protein</fullName>
    </submittedName>
</protein>
<feature type="compositionally biased region" description="Pro residues" evidence="1">
    <location>
        <begin position="773"/>
        <end position="808"/>
    </location>
</feature>
<reference evidence="2 3" key="1">
    <citation type="submission" date="2020-07" db="EMBL/GenBank/DDBJ databases">
        <title>Comparative genomics of pyrophilous fungi reveals a link between fire events and developmental genes.</title>
        <authorList>
            <consortium name="DOE Joint Genome Institute"/>
            <person name="Steindorff A.S."/>
            <person name="Carver A."/>
            <person name="Calhoun S."/>
            <person name="Stillman K."/>
            <person name="Liu H."/>
            <person name="Lipzen A."/>
            <person name="Pangilinan J."/>
            <person name="Labutti K."/>
            <person name="Bruns T.D."/>
            <person name="Grigoriev I.V."/>
        </authorList>
    </citation>
    <scope>NUCLEOTIDE SEQUENCE [LARGE SCALE GENOMIC DNA]</scope>
    <source>
        <strain evidence="2 3">CBS 144469</strain>
    </source>
</reference>
<organism evidence="2 3">
    <name type="scientific">Ephemerocybe angulata</name>
    <dbReference type="NCBI Taxonomy" id="980116"/>
    <lineage>
        <taxon>Eukaryota</taxon>
        <taxon>Fungi</taxon>
        <taxon>Dikarya</taxon>
        <taxon>Basidiomycota</taxon>
        <taxon>Agaricomycotina</taxon>
        <taxon>Agaricomycetes</taxon>
        <taxon>Agaricomycetidae</taxon>
        <taxon>Agaricales</taxon>
        <taxon>Agaricineae</taxon>
        <taxon>Psathyrellaceae</taxon>
        <taxon>Ephemerocybe</taxon>
    </lineage>
</organism>
<feature type="compositionally biased region" description="Low complexity" evidence="1">
    <location>
        <begin position="694"/>
        <end position="714"/>
    </location>
</feature>
<gene>
    <name evidence="2" type="ORF">DFP72DRAFT_861790</name>
</gene>
<feature type="region of interest" description="Disordered" evidence="1">
    <location>
        <begin position="485"/>
        <end position="550"/>
    </location>
</feature>
<evidence type="ECO:0000256" key="1">
    <source>
        <dbReference type="SAM" id="MobiDB-lite"/>
    </source>
</evidence>
<feature type="region of interest" description="Disordered" evidence="1">
    <location>
        <begin position="275"/>
        <end position="389"/>
    </location>
</feature>
<evidence type="ECO:0000313" key="3">
    <source>
        <dbReference type="Proteomes" id="UP000521943"/>
    </source>
</evidence>
<feature type="compositionally biased region" description="Basic residues" evidence="1">
    <location>
        <begin position="1415"/>
        <end position="1425"/>
    </location>
</feature>
<dbReference type="OrthoDB" id="2683861at2759"/>
<feature type="compositionally biased region" description="Polar residues" evidence="1">
    <location>
        <begin position="725"/>
        <end position="745"/>
    </location>
</feature>